<evidence type="ECO:0000256" key="1">
    <source>
        <dbReference type="SAM" id="MobiDB-lite"/>
    </source>
</evidence>
<gene>
    <name evidence="2" type="ORF">AMOR_01290</name>
</gene>
<accession>A0ABN6MJB8</accession>
<evidence type="ECO:0000313" key="3">
    <source>
        <dbReference type="Proteomes" id="UP001162891"/>
    </source>
</evidence>
<proteinExistence type="predicted"/>
<reference evidence="3" key="1">
    <citation type="journal article" date="2022" name="Int. J. Syst. Evol. Microbiol.">
        <title>Anaeromyxobacter oryzae sp. nov., Anaeromyxobacter diazotrophicus sp. nov. and Anaeromyxobacter paludicola sp. nov., isolated from paddy soils.</title>
        <authorList>
            <person name="Itoh H."/>
            <person name="Xu Z."/>
            <person name="Mise K."/>
            <person name="Masuda Y."/>
            <person name="Ushijima N."/>
            <person name="Hayakawa C."/>
            <person name="Shiratori Y."/>
            <person name="Senoo K."/>
        </authorList>
    </citation>
    <scope>NUCLEOTIDE SEQUENCE [LARGE SCALE GENOMIC DNA]</scope>
    <source>
        <strain evidence="3">Red232</strain>
    </source>
</reference>
<evidence type="ECO:0000313" key="2">
    <source>
        <dbReference type="EMBL" id="BDG01133.1"/>
    </source>
</evidence>
<name>A0ABN6MJB8_9BACT</name>
<dbReference type="RefSeq" id="WP_248357531.1">
    <property type="nucleotide sequence ID" value="NZ_AP025591.1"/>
</dbReference>
<keyword evidence="3" id="KW-1185">Reference proteome</keyword>
<protein>
    <submittedName>
        <fullName evidence="2">Uncharacterized protein</fullName>
    </submittedName>
</protein>
<dbReference type="Proteomes" id="UP001162891">
    <property type="component" value="Chromosome"/>
</dbReference>
<organism evidence="2 3">
    <name type="scientific">Anaeromyxobacter oryzae</name>
    <dbReference type="NCBI Taxonomy" id="2918170"/>
    <lineage>
        <taxon>Bacteria</taxon>
        <taxon>Pseudomonadati</taxon>
        <taxon>Myxococcota</taxon>
        <taxon>Myxococcia</taxon>
        <taxon>Myxococcales</taxon>
        <taxon>Cystobacterineae</taxon>
        <taxon>Anaeromyxobacteraceae</taxon>
        <taxon>Anaeromyxobacter</taxon>
    </lineage>
</organism>
<feature type="region of interest" description="Disordered" evidence="1">
    <location>
        <begin position="21"/>
        <end position="56"/>
    </location>
</feature>
<dbReference type="EMBL" id="AP025591">
    <property type="protein sequence ID" value="BDG01133.1"/>
    <property type="molecule type" value="Genomic_DNA"/>
</dbReference>
<sequence length="56" mass="5808">MSGTYETNFIFDLTRAPLCPPPRDKAADVESDATAAAEVPFGLEADDAAPSAPVTP</sequence>